<name>A0A6A7C629_9PEZI</name>
<dbReference type="GO" id="GO:0004497">
    <property type="term" value="F:monooxygenase activity"/>
    <property type="evidence" value="ECO:0007669"/>
    <property type="project" value="UniProtKB-KW"/>
</dbReference>
<dbReference type="Proteomes" id="UP000799421">
    <property type="component" value="Unassembled WGS sequence"/>
</dbReference>
<proteinExistence type="predicted"/>
<dbReference type="OrthoDB" id="2342176at2759"/>
<dbReference type="PANTHER" id="PTHR36182:SF1">
    <property type="entry name" value="PROTEIN, PUTATIVE (AFU_ORTHOLOGUE AFUA_6G10930)-RELATED"/>
    <property type="match status" value="1"/>
</dbReference>
<reference evidence="2" key="1">
    <citation type="journal article" date="2020" name="Stud. Mycol.">
        <title>101 Dothideomycetes genomes: a test case for predicting lifestyles and emergence of pathogens.</title>
        <authorList>
            <person name="Haridas S."/>
            <person name="Albert R."/>
            <person name="Binder M."/>
            <person name="Bloem J."/>
            <person name="Labutti K."/>
            <person name="Salamov A."/>
            <person name="Andreopoulos B."/>
            <person name="Baker S."/>
            <person name="Barry K."/>
            <person name="Bills G."/>
            <person name="Bluhm B."/>
            <person name="Cannon C."/>
            <person name="Castanera R."/>
            <person name="Culley D."/>
            <person name="Daum C."/>
            <person name="Ezra D."/>
            <person name="Gonzalez J."/>
            <person name="Henrissat B."/>
            <person name="Kuo A."/>
            <person name="Liang C."/>
            <person name="Lipzen A."/>
            <person name="Lutzoni F."/>
            <person name="Magnuson J."/>
            <person name="Mondo S."/>
            <person name="Nolan M."/>
            <person name="Ohm R."/>
            <person name="Pangilinan J."/>
            <person name="Park H.-J."/>
            <person name="Ramirez L."/>
            <person name="Alfaro M."/>
            <person name="Sun H."/>
            <person name="Tritt A."/>
            <person name="Yoshinaga Y."/>
            <person name="Zwiers L.-H."/>
            <person name="Turgeon B."/>
            <person name="Goodwin S."/>
            <person name="Spatafora J."/>
            <person name="Crous P."/>
            <person name="Grigoriev I."/>
        </authorList>
    </citation>
    <scope>NUCLEOTIDE SEQUENCE</scope>
    <source>
        <strain evidence="2">CBS 480.64</strain>
    </source>
</reference>
<dbReference type="AlphaFoldDB" id="A0A6A7C629"/>
<keyword evidence="2" id="KW-0560">Oxidoreductase</keyword>
<dbReference type="Gene3D" id="2.70.50.70">
    <property type="match status" value="1"/>
</dbReference>
<organism evidence="2 3">
    <name type="scientific">Piedraia hortae CBS 480.64</name>
    <dbReference type="NCBI Taxonomy" id="1314780"/>
    <lineage>
        <taxon>Eukaryota</taxon>
        <taxon>Fungi</taxon>
        <taxon>Dikarya</taxon>
        <taxon>Ascomycota</taxon>
        <taxon>Pezizomycotina</taxon>
        <taxon>Dothideomycetes</taxon>
        <taxon>Dothideomycetidae</taxon>
        <taxon>Capnodiales</taxon>
        <taxon>Piedraiaceae</taxon>
        <taxon>Piedraia</taxon>
    </lineage>
</organism>
<keyword evidence="1" id="KW-0732">Signal</keyword>
<keyword evidence="2" id="KW-0503">Monooxygenase</keyword>
<dbReference type="EMBL" id="MU005965">
    <property type="protein sequence ID" value="KAF2862519.1"/>
    <property type="molecule type" value="Genomic_DNA"/>
</dbReference>
<evidence type="ECO:0000313" key="3">
    <source>
        <dbReference type="Proteomes" id="UP000799421"/>
    </source>
</evidence>
<sequence>MPVFYSLLFLCSSAWGNMEMSWPYPFQSRLNAANGKSQVDFSTQAPLKHDGSDFPCKHYHQAQPLTPSATYAAGSTYNITLVGNDPLGGGSCQIALSNDNGATFRVIKSIIGGCPLDRSYKFTVPSYTPAGDMLLAWTWQNLRGEQDFYMNCAPVRITTERSSPKQRRTASSQFNNLPYIWKANIQGHNQCKTKAGVEVVYPHPGPDVEY</sequence>
<keyword evidence="3" id="KW-1185">Reference proteome</keyword>
<protein>
    <submittedName>
        <fullName evidence="2">Lytic polysaccharide monooxygenase</fullName>
    </submittedName>
</protein>
<feature type="signal peptide" evidence="1">
    <location>
        <begin position="1"/>
        <end position="16"/>
    </location>
</feature>
<evidence type="ECO:0000256" key="1">
    <source>
        <dbReference type="SAM" id="SignalP"/>
    </source>
</evidence>
<feature type="chain" id="PRO_5025656142" evidence="1">
    <location>
        <begin position="17"/>
        <end position="210"/>
    </location>
</feature>
<gene>
    <name evidence="2" type="ORF">K470DRAFT_212580</name>
</gene>
<feature type="non-terminal residue" evidence="2">
    <location>
        <position position="210"/>
    </location>
</feature>
<dbReference type="PANTHER" id="PTHR36182">
    <property type="entry name" value="PROTEIN, PUTATIVE (AFU_ORTHOLOGUE AFUA_6G10930)-RELATED"/>
    <property type="match status" value="1"/>
</dbReference>
<evidence type="ECO:0000313" key="2">
    <source>
        <dbReference type="EMBL" id="KAF2862519.1"/>
    </source>
</evidence>
<accession>A0A6A7C629</accession>